<feature type="transmembrane region" description="Helical" evidence="6">
    <location>
        <begin position="348"/>
        <end position="371"/>
    </location>
</feature>
<evidence type="ECO:0000256" key="3">
    <source>
        <dbReference type="ARBA" id="ARBA00022692"/>
    </source>
</evidence>
<gene>
    <name evidence="8" type="ORF">EV200_105434</name>
    <name evidence="7" type="ORF">GCM10011413_32920</name>
</gene>
<evidence type="ECO:0000256" key="2">
    <source>
        <dbReference type="ARBA" id="ARBA00022475"/>
    </source>
</evidence>
<feature type="transmembrane region" description="Helical" evidence="6">
    <location>
        <begin position="128"/>
        <end position="151"/>
    </location>
</feature>
<keyword evidence="4 6" id="KW-1133">Transmembrane helix</keyword>
<dbReference type="Proteomes" id="UP000295684">
    <property type="component" value="Unassembled WGS sequence"/>
</dbReference>
<dbReference type="EMBL" id="BMJO01000005">
    <property type="protein sequence ID" value="GGE63895.1"/>
    <property type="molecule type" value="Genomic_DNA"/>
</dbReference>
<feature type="transmembrane region" description="Helical" evidence="6">
    <location>
        <begin position="468"/>
        <end position="486"/>
    </location>
</feature>
<dbReference type="RefSeq" id="WP_132534077.1">
    <property type="nucleotide sequence ID" value="NZ_BMJO01000005.1"/>
</dbReference>
<dbReference type="GO" id="GO:0005886">
    <property type="term" value="C:plasma membrane"/>
    <property type="evidence" value="ECO:0007669"/>
    <property type="project" value="UniProtKB-SubCell"/>
</dbReference>
<evidence type="ECO:0000313" key="7">
    <source>
        <dbReference type="EMBL" id="GGE63895.1"/>
    </source>
</evidence>
<reference evidence="7" key="1">
    <citation type="journal article" date="2014" name="Int. J. Syst. Evol. Microbiol.">
        <title>Complete genome of a new Firmicutes species belonging to the dominant human colonic microbiota ('Ruminococcus bicirculans') reveals two chromosomes and a selective capacity to utilize plant glucans.</title>
        <authorList>
            <consortium name="NISC Comparative Sequencing Program"/>
            <person name="Wegmann U."/>
            <person name="Louis P."/>
            <person name="Goesmann A."/>
            <person name="Henrissat B."/>
            <person name="Duncan S.H."/>
            <person name="Flint H.J."/>
        </authorList>
    </citation>
    <scope>NUCLEOTIDE SEQUENCE</scope>
    <source>
        <strain evidence="7">CGMCC 1.15644</strain>
    </source>
</reference>
<evidence type="ECO:0000313" key="9">
    <source>
        <dbReference type="Proteomes" id="UP000295684"/>
    </source>
</evidence>
<feature type="transmembrane region" description="Helical" evidence="6">
    <location>
        <begin position="163"/>
        <end position="182"/>
    </location>
</feature>
<feature type="transmembrane region" description="Helical" evidence="6">
    <location>
        <begin position="41"/>
        <end position="62"/>
    </location>
</feature>
<accession>A0A4R2HA08</accession>
<sequence length="507" mass="55893">MSASKRILSGTIASWVQIAVAMLAQILLVPLYLSYWDASTYGLWLAVLSFSSLLSAFDLGFQEYMAYEFLKLGSRVPKKISKLLSSGMMVALILGLIQIVVVLLIYWLDILPMIFKDLGSALKAKAIQAFYILFIQSIIWLLCNTVGGLLNRIMATFGYYPRMAWWSVLTNTVLLISPAISVVFGADLLTAGIVMAIAKVAFDIPVWFDMLRLLKKHHVKVIAPSFELGWTSFRKSTNLSVTGFLENVRQQGARLIMSPIMGAAGIAVFSTIRTGSNVALQGLRTIINPLMPELMNFLHKRDQEKTEVAFSTLWLVTIAFIAPCLLVVQTFIPVIYNAWTRGKLSFDPWLFALLSLGVLVYALSQPSIAVVKGNNLLKPQLMISIMSAVIAVVGILILVPVLGIKGAGMALLLSEIAASVAFTKIAEKWLRNAGLEWPHQGFNVAMLSVAFTSVGVVMMIILPHYEHLILTVALLLLAVNLYRYWLTLPQLAVIKAKAILNVFGNKN</sequence>
<feature type="transmembrane region" description="Helical" evidence="6">
    <location>
        <begin position="12"/>
        <end position="35"/>
    </location>
</feature>
<dbReference type="EMBL" id="SLWO01000005">
    <property type="protein sequence ID" value="TCO23959.1"/>
    <property type="molecule type" value="Genomic_DNA"/>
</dbReference>
<comment type="subcellular location">
    <subcellularLocation>
        <location evidence="1">Cell membrane</location>
        <topology evidence="1">Multi-pass membrane protein</topology>
    </subcellularLocation>
</comment>
<proteinExistence type="predicted"/>
<feature type="transmembrane region" description="Helical" evidence="6">
    <location>
        <begin position="83"/>
        <end position="108"/>
    </location>
</feature>
<organism evidence="8 9">
    <name type="scientific">Pedobacter psychrotolerans</name>
    <dbReference type="NCBI Taxonomy" id="1843235"/>
    <lineage>
        <taxon>Bacteria</taxon>
        <taxon>Pseudomonadati</taxon>
        <taxon>Bacteroidota</taxon>
        <taxon>Sphingobacteriia</taxon>
        <taxon>Sphingobacteriales</taxon>
        <taxon>Sphingobacteriaceae</taxon>
        <taxon>Pedobacter</taxon>
    </lineage>
</organism>
<dbReference type="InterPro" id="IPR050833">
    <property type="entry name" value="Poly_Biosynth_Transport"/>
</dbReference>
<keyword evidence="2" id="KW-1003">Cell membrane</keyword>
<keyword evidence="3 6" id="KW-0812">Transmembrane</keyword>
<reference evidence="8 9" key="3">
    <citation type="submission" date="2019-03" db="EMBL/GenBank/DDBJ databases">
        <title>Genomic Encyclopedia of Type Strains, Phase IV (KMG-IV): sequencing the most valuable type-strain genomes for metagenomic binning, comparative biology and taxonomic classification.</title>
        <authorList>
            <person name="Goeker M."/>
        </authorList>
    </citation>
    <scope>NUCLEOTIDE SEQUENCE [LARGE SCALE GENOMIC DNA]</scope>
    <source>
        <strain evidence="8 9">DSM 103236</strain>
    </source>
</reference>
<evidence type="ECO:0000256" key="5">
    <source>
        <dbReference type="ARBA" id="ARBA00023136"/>
    </source>
</evidence>
<evidence type="ECO:0000256" key="6">
    <source>
        <dbReference type="SAM" id="Phobius"/>
    </source>
</evidence>
<dbReference type="PANTHER" id="PTHR30250:SF11">
    <property type="entry name" value="O-ANTIGEN TRANSPORTER-RELATED"/>
    <property type="match status" value="1"/>
</dbReference>
<feature type="transmembrane region" description="Helical" evidence="6">
    <location>
        <begin position="188"/>
        <end position="208"/>
    </location>
</feature>
<name>A0A4R2HA08_9SPHI</name>
<keyword evidence="5 6" id="KW-0472">Membrane</keyword>
<protein>
    <submittedName>
        <fullName evidence="8">O-antigen/teichoic acid export membrane protein</fullName>
    </submittedName>
</protein>
<dbReference type="OrthoDB" id="7011692at2"/>
<feature type="transmembrane region" description="Helical" evidence="6">
    <location>
        <begin position="442"/>
        <end position="462"/>
    </location>
</feature>
<dbReference type="Proteomes" id="UP000622648">
    <property type="component" value="Unassembled WGS sequence"/>
</dbReference>
<reference evidence="7" key="4">
    <citation type="submission" date="2024-05" db="EMBL/GenBank/DDBJ databases">
        <authorList>
            <person name="Sun Q."/>
            <person name="Zhou Y."/>
        </authorList>
    </citation>
    <scope>NUCLEOTIDE SEQUENCE</scope>
    <source>
        <strain evidence="7">CGMCC 1.15644</strain>
    </source>
</reference>
<reference evidence="10" key="2">
    <citation type="journal article" date="2019" name="Int. J. Syst. Evol. Microbiol.">
        <title>The Global Catalogue of Microorganisms (GCM) 10K type strain sequencing project: providing services to taxonomists for standard genome sequencing and annotation.</title>
        <authorList>
            <consortium name="The Broad Institute Genomics Platform"/>
            <consortium name="The Broad Institute Genome Sequencing Center for Infectious Disease"/>
            <person name="Wu L."/>
            <person name="Ma J."/>
        </authorList>
    </citation>
    <scope>NUCLEOTIDE SEQUENCE [LARGE SCALE GENOMIC DNA]</scope>
    <source>
        <strain evidence="10">CGMCC 1.15644</strain>
    </source>
</reference>
<evidence type="ECO:0000256" key="4">
    <source>
        <dbReference type="ARBA" id="ARBA00022989"/>
    </source>
</evidence>
<keyword evidence="10" id="KW-1185">Reference proteome</keyword>
<feature type="transmembrane region" description="Helical" evidence="6">
    <location>
        <begin position="308"/>
        <end position="336"/>
    </location>
</feature>
<dbReference type="PANTHER" id="PTHR30250">
    <property type="entry name" value="PST FAMILY PREDICTED COLANIC ACID TRANSPORTER"/>
    <property type="match status" value="1"/>
</dbReference>
<evidence type="ECO:0000313" key="8">
    <source>
        <dbReference type="EMBL" id="TCO23959.1"/>
    </source>
</evidence>
<dbReference type="AlphaFoldDB" id="A0A4R2HA08"/>
<evidence type="ECO:0000256" key="1">
    <source>
        <dbReference type="ARBA" id="ARBA00004651"/>
    </source>
</evidence>
<evidence type="ECO:0000313" key="10">
    <source>
        <dbReference type="Proteomes" id="UP000622648"/>
    </source>
</evidence>
<feature type="transmembrane region" description="Helical" evidence="6">
    <location>
        <begin position="383"/>
        <end position="404"/>
    </location>
</feature>
<comment type="caution">
    <text evidence="8">The sequence shown here is derived from an EMBL/GenBank/DDBJ whole genome shotgun (WGS) entry which is preliminary data.</text>
</comment>